<dbReference type="GO" id="GO:0071555">
    <property type="term" value="P:cell wall organization"/>
    <property type="evidence" value="ECO:0007669"/>
    <property type="project" value="UniProtKB-KW"/>
</dbReference>
<keyword evidence="10" id="KW-1185">Reference proteome</keyword>
<keyword evidence="5 6" id="KW-0472">Membrane</keyword>
<feature type="transmembrane region" description="Helical" evidence="6">
    <location>
        <begin position="227"/>
        <end position="244"/>
    </location>
</feature>
<keyword evidence="2 6" id="KW-0808">Transferase</keyword>
<dbReference type="HAMAP" id="MF_00038">
    <property type="entry name" value="MraY"/>
    <property type="match status" value="1"/>
</dbReference>
<dbReference type="EC" id="2.7.8.13" evidence="6 7"/>
<evidence type="ECO:0000256" key="6">
    <source>
        <dbReference type="HAMAP-Rule" id="MF_00038"/>
    </source>
</evidence>
<feature type="transmembrane region" description="Helical" evidence="6">
    <location>
        <begin position="116"/>
        <end position="134"/>
    </location>
</feature>
<dbReference type="Proteomes" id="UP000198983">
    <property type="component" value="Chromosome I"/>
</dbReference>
<dbReference type="GO" id="GO:0046872">
    <property type="term" value="F:metal ion binding"/>
    <property type="evidence" value="ECO:0007669"/>
    <property type="project" value="UniProtKB-KW"/>
</dbReference>
<feature type="transmembrane region" description="Helical" evidence="6">
    <location>
        <begin position="6"/>
        <end position="27"/>
    </location>
</feature>
<protein>
    <recommendedName>
        <fullName evidence="6 7">Phospho-N-acetylmuramoyl-pentapeptide-transferase</fullName>
        <ecNumber evidence="6 7">2.7.8.13</ecNumber>
    </recommendedName>
    <alternativeName>
        <fullName evidence="6">UDP-MurNAc-pentapeptide phosphotransferase</fullName>
    </alternativeName>
</protein>
<evidence type="ECO:0000256" key="4">
    <source>
        <dbReference type="ARBA" id="ARBA00022989"/>
    </source>
</evidence>
<dbReference type="GO" id="GO:0005886">
    <property type="term" value="C:plasma membrane"/>
    <property type="evidence" value="ECO:0007669"/>
    <property type="project" value="UniProtKB-SubCell"/>
</dbReference>
<dbReference type="GO" id="GO:0051992">
    <property type="term" value="F:UDP-N-acetylmuramoyl-L-alanyl-D-glutamyl-meso-2,6-diaminopimelyl-D-alanyl-D-alanine:undecaprenyl-phosphate transferase activity"/>
    <property type="evidence" value="ECO:0007669"/>
    <property type="project" value="RHEA"/>
</dbReference>
<gene>
    <name evidence="6" type="primary">mraY</name>
    <name evidence="9" type="ORF">SAMN04489717_2352</name>
</gene>
<dbReference type="STRING" id="117157.SAMN04489717_2352"/>
<evidence type="ECO:0000256" key="3">
    <source>
        <dbReference type="ARBA" id="ARBA00022692"/>
    </source>
</evidence>
<keyword evidence="6 8" id="KW-0479">Metal-binding</keyword>
<evidence type="ECO:0000256" key="7">
    <source>
        <dbReference type="NCBIfam" id="TIGR00445"/>
    </source>
</evidence>
<keyword evidence="6" id="KW-0131">Cell cycle</keyword>
<comment type="function">
    <text evidence="6">Catalyzes the initial step of the lipid cycle reactions in the biosynthesis of the cell wall peptidoglycan: transfers peptidoglycan precursor phospho-MurNAc-pentapeptide from UDP-MurNAc-pentapeptide onto the lipid carrier undecaprenyl phosphate, yielding undecaprenyl-pyrophosphoryl-MurNAc-pentapeptide, known as lipid I.</text>
</comment>
<keyword evidence="4 6" id="KW-1133">Transmembrane helix</keyword>
<dbReference type="GO" id="GO:0051301">
    <property type="term" value="P:cell division"/>
    <property type="evidence" value="ECO:0007669"/>
    <property type="project" value="UniProtKB-KW"/>
</dbReference>
<feature type="transmembrane region" description="Helical" evidence="6">
    <location>
        <begin position="48"/>
        <end position="71"/>
    </location>
</feature>
<dbReference type="AlphaFoldDB" id="A0A1H1RBD1"/>
<evidence type="ECO:0000313" key="10">
    <source>
        <dbReference type="Proteomes" id="UP000198983"/>
    </source>
</evidence>
<dbReference type="CDD" id="cd06852">
    <property type="entry name" value="GT_MraY"/>
    <property type="match status" value="1"/>
</dbReference>
<comment type="pathway">
    <text evidence="6">Cell wall biogenesis; peptidoglycan biosynthesis.</text>
</comment>
<name>A0A1H1RBD1_9ACTN</name>
<sequence length="359" mass="38151">MKAIMFGGALSLVLSLASTPAVARFFLRRRLGQPIHDEMPMEHQVKQGVPTMGGTVVIAAATVGYLVAHLVGGVGPSASGMLVLFLLVGLGVVGFLDDYLKITRERNLGLRGRTKLVGQTLVAVVFAVVAIRLPDADGLTPASTLVSFMRDLPGLRLGAVFFVLWALFMVSATSNGVNLVDGLDGLAAGTCVLVFAGYTIICVWQFNQSCAAADVPGCYQARDPYDLAVLAFSLAAACGGFLWWNANPARIIMGDTGALGLGGAVAGLAITTRTELLLVVIGGLYVAANGSVILQRGYFKLTRRLTGTPRRIFLSSPIQHHFTLKGWPEITIVIRFWIVCGILVASGLGMFYAEWLTYS</sequence>
<feature type="transmembrane region" description="Helical" evidence="6">
    <location>
        <begin position="154"/>
        <end position="173"/>
    </location>
</feature>
<comment type="similarity">
    <text evidence="6">Belongs to the glycosyltransferase 4 family. MraY subfamily.</text>
</comment>
<comment type="cofactor">
    <cofactor evidence="6 8">
        <name>Mg(2+)</name>
        <dbReference type="ChEBI" id="CHEBI:18420"/>
    </cofactor>
</comment>
<dbReference type="NCBIfam" id="TIGR00445">
    <property type="entry name" value="mraY"/>
    <property type="match status" value="1"/>
</dbReference>
<evidence type="ECO:0000256" key="8">
    <source>
        <dbReference type="PIRSR" id="PIRSR600715-1"/>
    </source>
</evidence>
<dbReference type="OrthoDB" id="9805475at2"/>
<dbReference type="GO" id="GO:0009252">
    <property type="term" value="P:peptidoglycan biosynthetic process"/>
    <property type="evidence" value="ECO:0007669"/>
    <property type="project" value="UniProtKB-UniRule"/>
</dbReference>
<comment type="catalytic activity">
    <reaction evidence="6">
        <text>UDP-N-acetyl-alpha-D-muramoyl-L-alanyl-gamma-D-glutamyl-meso-2,6-diaminopimeloyl-D-alanyl-D-alanine + di-trans,octa-cis-undecaprenyl phosphate = di-trans,octa-cis-undecaprenyl diphospho-N-acetyl-alpha-D-muramoyl-L-alanyl-D-glutamyl-meso-2,6-diaminopimeloyl-D-alanyl-D-alanine + UMP</text>
        <dbReference type="Rhea" id="RHEA:28386"/>
        <dbReference type="ChEBI" id="CHEBI:57865"/>
        <dbReference type="ChEBI" id="CHEBI:60392"/>
        <dbReference type="ChEBI" id="CHEBI:61386"/>
        <dbReference type="ChEBI" id="CHEBI:61387"/>
        <dbReference type="EC" id="2.7.8.13"/>
    </reaction>
</comment>
<feature type="transmembrane region" description="Helical" evidence="6">
    <location>
        <begin position="185"/>
        <end position="207"/>
    </location>
</feature>
<evidence type="ECO:0000256" key="2">
    <source>
        <dbReference type="ARBA" id="ARBA00022679"/>
    </source>
</evidence>
<dbReference type="PANTHER" id="PTHR22926:SF5">
    <property type="entry name" value="PHOSPHO-N-ACETYLMURAMOYL-PENTAPEPTIDE-TRANSFERASE HOMOLOG"/>
    <property type="match status" value="1"/>
</dbReference>
<feature type="binding site" evidence="8">
    <location>
        <position position="255"/>
    </location>
    <ligand>
        <name>Mg(2+)</name>
        <dbReference type="ChEBI" id="CHEBI:18420"/>
    </ligand>
</feature>
<dbReference type="GO" id="GO:0008360">
    <property type="term" value="P:regulation of cell shape"/>
    <property type="evidence" value="ECO:0007669"/>
    <property type="project" value="UniProtKB-KW"/>
</dbReference>
<dbReference type="Pfam" id="PF00953">
    <property type="entry name" value="Glycos_transf_4"/>
    <property type="match status" value="1"/>
</dbReference>
<feature type="transmembrane region" description="Helical" evidence="6">
    <location>
        <begin position="77"/>
        <end position="96"/>
    </location>
</feature>
<feature type="binding site" evidence="8">
    <location>
        <position position="178"/>
    </location>
    <ligand>
        <name>Mg(2+)</name>
        <dbReference type="ChEBI" id="CHEBI:18420"/>
    </ligand>
</feature>
<dbReference type="EMBL" id="LT629732">
    <property type="protein sequence ID" value="SDS33041.1"/>
    <property type="molecule type" value="Genomic_DNA"/>
</dbReference>
<keyword evidence="6 8" id="KW-0460">Magnesium</keyword>
<dbReference type="InterPro" id="IPR000715">
    <property type="entry name" value="Glycosyl_transferase_4"/>
</dbReference>
<evidence type="ECO:0000256" key="1">
    <source>
        <dbReference type="ARBA" id="ARBA00004141"/>
    </source>
</evidence>
<evidence type="ECO:0000256" key="5">
    <source>
        <dbReference type="ARBA" id="ARBA00023136"/>
    </source>
</evidence>
<feature type="transmembrane region" description="Helical" evidence="6">
    <location>
        <begin position="276"/>
        <end position="294"/>
    </location>
</feature>
<organism evidence="9 10">
    <name type="scientific">Actinopolymorpha singaporensis</name>
    <dbReference type="NCBI Taxonomy" id="117157"/>
    <lineage>
        <taxon>Bacteria</taxon>
        <taxon>Bacillati</taxon>
        <taxon>Actinomycetota</taxon>
        <taxon>Actinomycetes</taxon>
        <taxon>Propionibacteriales</taxon>
        <taxon>Actinopolymorphaceae</taxon>
        <taxon>Actinopolymorpha</taxon>
    </lineage>
</organism>
<keyword evidence="6" id="KW-0573">Peptidoglycan synthesis</keyword>
<keyword evidence="6" id="KW-0132">Cell division</keyword>
<keyword evidence="6" id="KW-1003">Cell membrane</keyword>
<keyword evidence="6" id="KW-0961">Cell wall biogenesis/degradation</keyword>
<dbReference type="InterPro" id="IPR003524">
    <property type="entry name" value="PNAcMuramoyl-5peptid_Trfase"/>
</dbReference>
<reference evidence="9 10" key="1">
    <citation type="submission" date="2016-10" db="EMBL/GenBank/DDBJ databases">
        <authorList>
            <person name="de Groot N.N."/>
        </authorList>
    </citation>
    <scope>NUCLEOTIDE SEQUENCE [LARGE SCALE GENOMIC DNA]</scope>
    <source>
        <strain evidence="9 10">DSM 22024</strain>
    </source>
</reference>
<proteinExistence type="inferred from homology"/>
<accession>A0A1H1RBD1</accession>
<dbReference type="PANTHER" id="PTHR22926">
    <property type="entry name" value="PHOSPHO-N-ACETYLMURAMOYL-PENTAPEPTIDE-TRANSFERASE"/>
    <property type="match status" value="1"/>
</dbReference>
<dbReference type="GO" id="GO:0008963">
    <property type="term" value="F:phospho-N-acetylmuramoyl-pentapeptide-transferase activity"/>
    <property type="evidence" value="ECO:0007669"/>
    <property type="project" value="UniProtKB-UniRule"/>
</dbReference>
<keyword evidence="3 6" id="KW-0812">Transmembrane</keyword>
<keyword evidence="6" id="KW-0133">Cell shape</keyword>
<feature type="transmembrane region" description="Helical" evidence="6">
    <location>
        <begin position="332"/>
        <end position="353"/>
    </location>
</feature>
<dbReference type="RefSeq" id="WP_092653166.1">
    <property type="nucleotide sequence ID" value="NZ_LT629732.1"/>
</dbReference>
<dbReference type="UniPathway" id="UPA00219"/>
<comment type="subcellular location">
    <subcellularLocation>
        <location evidence="6">Cell membrane</location>
        <topology evidence="6">Multi-pass membrane protein</topology>
    </subcellularLocation>
    <subcellularLocation>
        <location evidence="1">Membrane</location>
        <topology evidence="1">Multi-pass membrane protein</topology>
    </subcellularLocation>
</comment>
<evidence type="ECO:0000313" key="9">
    <source>
        <dbReference type="EMBL" id="SDS33041.1"/>
    </source>
</evidence>
<feature type="transmembrane region" description="Helical" evidence="6">
    <location>
        <begin position="251"/>
        <end position="270"/>
    </location>
</feature>